<organism evidence="2 3">
    <name type="scientific">Thermoflavimicrobium daqui</name>
    <dbReference type="NCBI Taxonomy" id="2137476"/>
    <lineage>
        <taxon>Bacteria</taxon>
        <taxon>Bacillati</taxon>
        <taxon>Bacillota</taxon>
        <taxon>Bacilli</taxon>
        <taxon>Bacillales</taxon>
        <taxon>Thermoactinomycetaceae</taxon>
        <taxon>Thermoflavimicrobium</taxon>
    </lineage>
</organism>
<dbReference type="EMBL" id="QJKK01000005">
    <property type="protein sequence ID" value="RAL24190.1"/>
    <property type="molecule type" value="Genomic_DNA"/>
</dbReference>
<dbReference type="RefSeq" id="WP_113659183.1">
    <property type="nucleotide sequence ID" value="NZ_KZ845667.1"/>
</dbReference>
<gene>
    <name evidence="2" type="ORF">DL897_10940</name>
</gene>
<name>A0A364K496_9BACL</name>
<keyword evidence="3" id="KW-1185">Reference proteome</keyword>
<dbReference type="OrthoDB" id="2085833at2"/>
<reference evidence="2 3" key="2">
    <citation type="submission" date="2018-06" db="EMBL/GenBank/DDBJ databases">
        <authorList>
            <person name="Zhirakovskaya E."/>
        </authorList>
    </citation>
    <scope>NUCLEOTIDE SEQUENCE [LARGE SCALE GENOMIC DNA]</scope>
    <source>
        <strain evidence="2 3">FBKL4.011</strain>
    </source>
</reference>
<evidence type="ECO:0000313" key="3">
    <source>
        <dbReference type="Proteomes" id="UP000251213"/>
    </source>
</evidence>
<sequence length="248" mass="29661">MDYHLRNSKKRPVIFSAANVIHAKLPKDIEKTCSELNQITKGWIARYLCTFYLEWAYLVDQEIKEAIQFKNLYHPIIQLYERGGRISLHHHELICGRYGFPRTLRFVSTDRSEVDLSDEALDEYDHAWYYQKIIDELNNIENKEEMANQIMDRLQECSKFSRDIVFKIELARLMLDRGINTSELQIIKNELNQFERDDFGKQLLYNEKNHISMQIREMLNRLNNMEIIVYEDEGKKFIFKGNKLIIKS</sequence>
<comment type="caution">
    <text evidence="2">The sequence shown here is derived from an EMBL/GenBank/DDBJ whole genome shotgun (WGS) entry which is preliminary data.</text>
</comment>
<dbReference type="Proteomes" id="UP000251213">
    <property type="component" value="Unassembled WGS sequence"/>
</dbReference>
<reference evidence="2 3" key="1">
    <citation type="submission" date="2018-06" db="EMBL/GenBank/DDBJ databases">
        <title>Thermoflavimicrobium daqus sp. nov., a thermophilic microbe isolated from Moutai-flavour Daqu.</title>
        <authorList>
            <person name="Wang X."/>
            <person name="Zhou H."/>
        </authorList>
    </citation>
    <scope>NUCLEOTIDE SEQUENCE [LARGE SCALE GENOMIC DNA]</scope>
    <source>
        <strain evidence="2 3">FBKL4.011</strain>
    </source>
</reference>
<accession>A0A364K496</accession>
<proteinExistence type="predicted"/>
<protein>
    <submittedName>
        <fullName evidence="2">Uncharacterized protein</fullName>
    </submittedName>
</protein>
<keyword evidence="1" id="KW-0175">Coiled coil</keyword>
<evidence type="ECO:0000256" key="1">
    <source>
        <dbReference type="SAM" id="Coils"/>
    </source>
</evidence>
<evidence type="ECO:0000313" key="2">
    <source>
        <dbReference type="EMBL" id="RAL24190.1"/>
    </source>
</evidence>
<dbReference type="AlphaFoldDB" id="A0A364K496"/>
<feature type="coiled-coil region" evidence="1">
    <location>
        <begin position="130"/>
        <end position="157"/>
    </location>
</feature>